<organism evidence="4 5">
    <name type="scientific">Pyrenophora tritici-repentis</name>
    <dbReference type="NCBI Taxonomy" id="45151"/>
    <lineage>
        <taxon>Eukaryota</taxon>
        <taxon>Fungi</taxon>
        <taxon>Dikarya</taxon>
        <taxon>Ascomycota</taxon>
        <taxon>Pezizomycotina</taxon>
        <taxon>Dothideomycetes</taxon>
        <taxon>Pleosporomycetidae</taxon>
        <taxon>Pleosporales</taxon>
        <taxon>Pleosporineae</taxon>
        <taxon>Pleosporaceae</taxon>
        <taxon>Pyrenophora</taxon>
    </lineage>
</organism>
<feature type="domain" description="HTH CENPB-type" evidence="3">
    <location>
        <begin position="34"/>
        <end position="99"/>
    </location>
</feature>
<reference evidence="5" key="1">
    <citation type="journal article" date="2022" name="Microb. Genom.">
        <title>A global pangenome for the wheat fungal pathogen Pyrenophora tritici-repentis and prediction of effector protein structural homology.</title>
        <authorList>
            <person name="Moolhuijzen P.M."/>
            <person name="See P.T."/>
            <person name="Shi G."/>
            <person name="Powell H.R."/>
            <person name="Cockram J."/>
            <person name="Jorgensen L.N."/>
            <person name="Benslimane H."/>
            <person name="Strelkov S.E."/>
            <person name="Turner J."/>
            <person name="Liu Z."/>
            <person name="Moffat C.S."/>
        </authorList>
    </citation>
    <scope>NUCLEOTIDE SEQUENCE [LARGE SCALE GENOMIC DNA]</scope>
</reference>
<dbReference type="GO" id="GO:0046983">
    <property type="term" value="F:protein dimerization activity"/>
    <property type="evidence" value="ECO:0007669"/>
    <property type="project" value="InterPro"/>
</dbReference>
<evidence type="ECO:0000313" key="4">
    <source>
        <dbReference type="EMBL" id="KAI1507164.1"/>
    </source>
</evidence>
<dbReference type="PROSITE" id="PS51253">
    <property type="entry name" value="HTH_CENPB"/>
    <property type="match status" value="1"/>
</dbReference>
<feature type="region of interest" description="Disordered" evidence="2">
    <location>
        <begin position="20"/>
        <end position="41"/>
    </location>
</feature>
<dbReference type="Proteomes" id="UP000249757">
    <property type="component" value="Unassembled WGS sequence"/>
</dbReference>
<dbReference type="PANTHER" id="PTHR33481:SF1">
    <property type="entry name" value="ENDONUCLEASE_EXONUCLEASE_PHOSPHATASE DOMAIN-CONTAINING PROTEIN-RELATED"/>
    <property type="match status" value="1"/>
</dbReference>
<dbReference type="SMART" id="SM00674">
    <property type="entry name" value="CENPB"/>
    <property type="match status" value="1"/>
</dbReference>
<dbReference type="Pfam" id="PF05699">
    <property type="entry name" value="Dimer_Tnp_hAT"/>
    <property type="match status" value="1"/>
</dbReference>
<dbReference type="Pfam" id="PF03221">
    <property type="entry name" value="HTH_Tnp_Tc5"/>
    <property type="match status" value="1"/>
</dbReference>
<dbReference type="InterPro" id="IPR006600">
    <property type="entry name" value="HTH_CenpB_DNA-bd_dom"/>
</dbReference>
<protein>
    <recommendedName>
        <fullName evidence="3">HTH CENPB-type domain-containing protein</fullName>
    </recommendedName>
</protein>
<proteinExistence type="predicted"/>
<dbReference type="InterPro" id="IPR036397">
    <property type="entry name" value="RNaseH_sf"/>
</dbReference>
<sequence>PGEQFSYTKIAAKHGVVRSTLTRRHQGQTSSERDKNFNQQKLNPQQELELVRYIEKLTKRGIPPTREMIRNFSSEVAHQQLSESWVTRFINRHEIHLISKWTSAMDRTRHLADSESKYRLYFELLHRKITEYHLEARDIYNMDEKGFLIGLIGRSKRIFSRRQWEKKEVRASLQDGSREFLTVLACCCADGSSLPPALIYAAKNGAIRSSWVEDIKAGEHEVFVSSSPTGWSNNDPLDVVLFKPLSQAYSNELTNHLHKAQGLVPIKKGDFFPLFWSAWISSFTESLILKAFEATGIWPMDAICPEKQEMIHLTRQRSSYAPSCVVDEQLTIHPILPGGEHSQPALRWLGVWFDRRLTFRRHVATRTAKAARVAHHIRSLARTTYGPPASSLRKATIACVYPSLLYGTECWYRGRTKQPHTLKPGRPQEVSAYVGWHVAAIDKTLAIAARGILPAWKTTPTAVLFRDAGLLSAAAALEEAKLRFATHLRTIDADHPLTRRTLVHTVNRGVKTGQPQRVKTKVQQMASLLPEILRTTLTAPHYSTGCRIDPTLGIDKKAAAKAFNIWWAQLPPLDVTIFSDGSEQNRGNFINNFIEPAGLTENEEDEYEAWKRSEPIAGEGVDPIKYWVELRDRHPSLSKFAIDMLSIPGSSCECERLFSELGDLLEPRRRSISPQLLAAIQCDRRWIRAGFGSGEVPVKGVISDEEMDAKYANPSEPSELLASAQLAEQANWLSSLSLLIDICGEKRVTYGFAVYQNRKQLQTGRGSLSSTSHVFDAEAVGAWRGLQHTIRQSEFNTRRIWLCIDSTSVIWCLRGDAPPTSQWAFLECHGAMETHDVSIKWAPGHLGIEGNEAADRLADLEAQHPSPPTGQAALPTLSGIKTTVRNNQLSGS</sequence>
<dbReference type="InterPro" id="IPR012337">
    <property type="entry name" value="RNaseH-like_sf"/>
</dbReference>
<dbReference type="AlphaFoldDB" id="A0A922SRA9"/>
<keyword evidence="1" id="KW-0238">DNA-binding</keyword>
<dbReference type="PANTHER" id="PTHR33481">
    <property type="entry name" value="REVERSE TRANSCRIPTASE"/>
    <property type="match status" value="1"/>
</dbReference>
<feature type="non-terminal residue" evidence="4">
    <location>
        <position position="892"/>
    </location>
</feature>
<evidence type="ECO:0000256" key="1">
    <source>
        <dbReference type="ARBA" id="ARBA00023125"/>
    </source>
</evidence>
<name>A0A922SRA9_9PLEO</name>
<dbReference type="Gene3D" id="3.30.420.10">
    <property type="entry name" value="Ribonuclease H-like superfamily/Ribonuclease H"/>
    <property type="match status" value="1"/>
</dbReference>
<accession>A0A922SRA9</accession>
<dbReference type="EMBL" id="NRDI02000054">
    <property type="protein sequence ID" value="KAI1507164.1"/>
    <property type="molecule type" value="Genomic_DNA"/>
</dbReference>
<dbReference type="GO" id="GO:0003677">
    <property type="term" value="F:DNA binding"/>
    <property type="evidence" value="ECO:0007669"/>
    <property type="project" value="UniProtKB-KW"/>
</dbReference>
<gene>
    <name evidence="4" type="ORF">Ptr86124_013914</name>
</gene>
<dbReference type="CDD" id="cd09276">
    <property type="entry name" value="Rnase_HI_RT_non_LTR"/>
    <property type="match status" value="1"/>
</dbReference>
<keyword evidence="5" id="KW-1185">Reference proteome</keyword>
<evidence type="ECO:0000259" key="3">
    <source>
        <dbReference type="PROSITE" id="PS51253"/>
    </source>
</evidence>
<evidence type="ECO:0000256" key="2">
    <source>
        <dbReference type="SAM" id="MobiDB-lite"/>
    </source>
</evidence>
<evidence type="ECO:0000313" key="5">
    <source>
        <dbReference type="Proteomes" id="UP000249757"/>
    </source>
</evidence>
<dbReference type="SUPFAM" id="SSF53098">
    <property type="entry name" value="Ribonuclease H-like"/>
    <property type="match status" value="2"/>
</dbReference>
<dbReference type="InterPro" id="IPR008906">
    <property type="entry name" value="HATC_C_dom"/>
</dbReference>
<comment type="caution">
    <text evidence="4">The sequence shown here is derived from an EMBL/GenBank/DDBJ whole genome shotgun (WGS) entry which is preliminary data.</text>
</comment>